<dbReference type="Gene3D" id="3.90.1140.10">
    <property type="entry name" value="Cyclic phosphodiesterase"/>
    <property type="match status" value="1"/>
</dbReference>
<dbReference type="SUPFAM" id="SSF55144">
    <property type="entry name" value="LigT-like"/>
    <property type="match status" value="1"/>
</dbReference>
<dbReference type="Pfam" id="PF10469">
    <property type="entry name" value="AKAP7_NLS"/>
    <property type="match status" value="1"/>
</dbReference>
<dbReference type="EMBL" id="JAESIY010000018">
    <property type="protein sequence ID" value="MBL3658841.1"/>
    <property type="molecule type" value="Genomic_DNA"/>
</dbReference>
<evidence type="ECO:0000313" key="2">
    <source>
        <dbReference type="EMBL" id="MBL3658841.1"/>
    </source>
</evidence>
<reference evidence="2" key="1">
    <citation type="submission" date="2021-01" db="EMBL/GenBank/DDBJ databases">
        <title>Fulvivirga kasyanovii gen. nov., sp nov., a novel member of the phylum Bacteroidetes isolated from seawater in a mussel farm.</title>
        <authorList>
            <person name="Zhao L.-H."/>
            <person name="Wang Z.-J."/>
        </authorList>
    </citation>
    <scope>NUCLEOTIDE SEQUENCE</scope>
    <source>
        <strain evidence="2">2943</strain>
    </source>
</reference>
<sequence>MYNPSLKQHYQDLYHSSINQIKSEGCSVDHVINDPNDDRNGITLLARPSETVKTNVQQFLESLKAIEPEQYYYPNSDLHMTIMSIISCYSGFSMEQINTHDYIDLIKTAIRSLPSFKIYFKGISASPSSIIICGYPENDALHQMRGNLRAHFRNSELEQSIDKRYTLKTAHATVVRFQKPLVDQQTYLNMLDEFTTHDFGSFTVNEIELVFNDWYQKTDKVQQLATFNL</sequence>
<dbReference type="InterPro" id="IPR019510">
    <property type="entry name" value="AKAP7-like_phosphoesterase"/>
</dbReference>
<dbReference type="AlphaFoldDB" id="A0A937K2Q1"/>
<proteinExistence type="predicted"/>
<protein>
    <submittedName>
        <fullName evidence="2">Mutarotase</fullName>
    </submittedName>
</protein>
<name>A0A937K2Q1_9BACT</name>
<dbReference type="InterPro" id="IPR009097">
    <property type="entry name" value="Cyclic_Pdiesterase"/>
</dbReference>
<accession>A0A937K2Q1</accession>
<evidence type="ECO:0000259" key="1">
    <source>
        <dbReference type="Pfam" id="PF10469"/>
    </source>
</evidence>
<feature type="domain" description="A-kinase anchor protein 7-like phosphoesterase" evidence="1">
    <location>
        <begin position="51"/>
        <end position="215"/>
    </location>
</feature>
<keyword evidence="3" id="KW-1185">Reference proteome</keyword>
<gene>
    <name evidence="2" type="ORF">JL102_22015</name>
</gene>
<dbReference type="RefSeq" id="WP_202246634.1">
    <property type="nucleotide sequence ID" value="NZ_JAESIY010000018.1"/>
</dbReference>
<organism evidence="2 3">
    <name type="scientific">Fulvivirga sediminis</name>
    <dbReference type="NCBI Taxonomy" id="2803949"/>
    <lineage>
        <taxon>Bacteria</taxon>
        <taxon>Pseudomonadati</taxon>
        <taxon>Bacteroidota</taxon>
        <taxon>Cytophagia</taxon>
        <taxon>Cytophagales</taxon>
        <taxon>Fulvivirgaceae</taxon>
        <taxon>Fulvivirga</taxon>
    </lineage>
</organism>
<evidence type="ECO:0000313" key="3">
    <source>
        <dbReference type="Proteomes" id="UP000659388"/>
    </source>
</evidence>
<dbReference type="Proteomes" id="UP000659388">
    <property type="component" value="Unassembled WGS sequence"/>
</dbReference>
<comment type="caution">
    <text evidence="2">The sequence shown here is derived from an EMBL/GenBank/DDBJ whole genome shotgun (WGS) entry which is preliminary data.</text>
</comment>